<dbReference type="InterPro" id="IPR020013">
    <property type="entry name" value="Flagellar_FlgE/F/G"/>
</dbReference>
<dbReference type="GO" id="GO:0009425">
    <property type="term" value="C:bacterial-type flagellum basal body"/>
    <property type="evidence" value="ECO:0007669"/>
    <property type="project" value="UniProtKB-SubCell"/>
</dbReference>
<evidence type="ECO:0000313" key="10">
    <source>
        <dbReference type="EMBL" id="GFM34718.1"/>
    </source>
</evidence>
<evidence type="ECO:0000259" key="6">
    <source>
        <dbReference type="Pfam" id="PF00460"/>
    </source>
</evidence>
<dbReference type="InterPro" id="IPR037058">
    <property type="entry name" value="Falgellar_hook_FlgE_sf"/>
</dbReference>
<evidence type="ECO:0000259" key="8">
    <source>
        <dbReference type="Pfam" id="PF07559"/>
    </source>
</evidence>
<dbReference type="InterPro" id="IPR010930">
    <property type="entry name" value="Flg_bb/hook_C_dom"/>
</dbReference>
<comment type="subcellular location">
    <subcellularLocation>
        <location evidence="1 5">Bacterial flagellum basal body</location>
    </subcellularLocation>
</comment>
<evidence type="ECO:0000256" key="2">
    <source>
        <dbReference type="ARBA" id="ARBA00009677"/>
    </source>
</evidence>
<dbReference type="AlphaFoldDB" id="A0A7J0BMB1"/>
<evidence type="ECO:0000313" key="11">
    <source>
        <dbReference type="Proteomes" id="UP000503840"/>
    </source>
</evidence>
<dbReference type="InterPro" id="IPR037925">
    <property type="entry name" value="FlgE/F/G-like"/>
</dbReference>
<dbReference type="PROSITE" id="PS00588">
    <property type="entry name" value="FLAGELLA_BB_ROD"/>
    <property type="match status" value="1"/>
</dbReference>
<accession>A0A7J0BMB1</accession>
<dbReference type="EMBL" id="BLVO01000016">
    <property type="protein sequence ID" value="GFM34718.1"/>
    <property type="molecule type" value="Genomic_DNA"/>
</dbReference>
<gene>
    <name evidence="10" type="ORF">DSM101010T_30830</name>
</gene>
<dbReference type="InterPro" id="IPR019776">
    <property type="entry name" value="Flagellar_basal_body_rod_CS"/>
</dbReference>
<sequence length="511" mass="53687">MGLTALYTGAGGMKTLSRGMQVVGNNLANVNTLGFKQQMAIYQDLKSVGVASASVNGGGRADGAAVGYAQLGMGVTLAEVRTIHEQGAFDLANETTDIGIGGDGFFGVSKDGVNHYTRAGNFRFDKSGYLVDPHGFRLQGRAFSNDTESSTAGDIQLATDANGLIVMPPQATESVRLITNLGSATDNSTDTDNPFFALAQKWDGTQTPPLGEGAYSYSTTMRVYDANGGAHELNVYFDAVQGASNAGSKRHFEFIVTAPPSQDGRSVSGAGKGLLMSGTLTFGAGNELENMSAFVPGSDPSMLSNWTPASIGAGGLPQLSATFTGAPSQTLTLDFGISDSAAAWNGSATKATDIGNNAANLIGMTTPATSASATTAYSGSSSTLLMKQDGYSEGYLMNLEIGRDGIITGKYSNGESDDLFRISLFRFNSDFGLKREGNNHFSATKESNVAQEGKPDTENYGFIVSNALEQSNVDMAREFVTMITTQRGFQSNSKIITTQDQLIQNAIQMKR</sequence>
<comment type="caution">
    <text evidence="10">The sequence shown here is derived from an EMBL/GenBank/DDBJ whole genome shotgun (WGS) entry which is preliminary data.</text>
</comment>
<keyword evidence="10" id="KW-0282">Flagellum</keyword>
<dbReference type="Pfam" id="PF00460">
    <property type="entry name" value="Flg_bb_rod"/>
    <property type="match status" value="1"/>
</dbReference>
<feature type="domain" description="Flagellar basal-body/hook protein C-terminal" evidence="7">
    <location>
        <begin position="465"/>
        <end position="509"/>
    </location>
</feature>
<dbReference type="Pfam" id="PF22692">
    <property type="entry name" value="LlgE_F_G_D1"/>
    <property type="match status" value="1"/>
</dbReference>
<dbReference type="GO" id="GO:0071978">
    <property type="term" value="P:bacterial-type flagellum-dependent swarming motility"/>
    <property type="evidence" value="ECO:0007669"/>
    <property type="project" value="TreeGrafter"/>
</dbReference>
<evidence type="ECO:0000256" key="4">
    <source>
        <dbReference type="ARBA" id="ARBA00023143"/>
    </source>
</evidence>
<dbReference type="NCBIfam" id="TIGR03506">
    <property type="entry name" value="FlgEFG_subfam"/>
    <property type="match status" value="1"/>
</dbReference>
<evidence type="ECO:0000259" key="9">
    <source>
        <dbReference type="Pfam" id="PF22692"/>
    </source>
</evidence>
<comment type="function">
    <text evidence="5">A flexible structure which links the flagellar filament to the drive apparatus in the basal body.</text>
</comment>
<dbReference type="InterPro" id="IPR001444">
    <property type="entry name" value="Flag_bb_rod_N"/>
</dbReference>
<dbReference type="PANTHER" id="PTHR30435">
    <property type="entry name" value="FLAGELLAR PROTEIN"/>
    <property type="match status" value="1"/>
</dbReference>
<keyword evidence="10" id="KW-0969">Cilium</keyword>
<organism evidence="10 11">
    <name type="scientific">Desulfovibrio subterraneus</name>
    <dbReference type="NCBI Taxonomy" id="2718620"/>
    <lineage>
        <taxon>Bacteria</taxon>
        <taxon>Pseudomonadati</taxon>
        <taxon>Thermodesulfobacteriota</taxon>
        <taxon>Desulfovibrionia</taxon>
        <taxon>Desulfovibrionales</taxon>
        <taxon>Desulfovibrionaceae</taxon>
        <taxon>Desulfovibrio</taxon>
    </lineage>
</organism>
<feature type="domain" description="Flagellar hook protein FlgE/F/G-like D1" evidence="9">
    <location>
        <begin position="100"/>
        <end position="165"/>
    </location>
</feature>
<dbReference type="Pfam" id="PF07559">
    <property type="entry name" value="FlgE_D2"/>
    <property type="match status" value="1"/>
</dbReference>
<feature type="domain" description="Flagellar basal body rod protein N-terminal" evidence="6">
    <location>
        <begin position="6"/>
        <end position="36"/>
    </location>
</feature>
<dbReference type="InterPro" id="IPR011491">
    <property type="entry name" value="FlgE_D2"/>
</dbReference>
<keyword evidence="10" id="KW-0966">Cell projection</keyword>
<evidence type="ECO:0000256" key="3">
    <source>
        <dbReference type="ARBA" id="ARBA00019015"/>
    </source>
</evidence>
<reference evidence="10 11" key="1">
    <citation type="submission" date="2020-05" db="EMBL/GenBank/DDBJ databases">
        <title>Draft genome sequence of Desulfovibrio sp. strain HN2T.</title>
        <authorList>
            <person name="Ueno A."/>
            <person name="Tamazawa S."/>
            <person name="Tamamura S."/>
            <person name="Murakami T."/>
            <person name="Kiyama T."/>
            <person name="Inomata H."/>
            <person name="Amano Y."/>
            <person name="Miyakawa K."/>
            <person name="Tamaki H."/>
            <person name="Naganuma T."/>
            <person name="Kaneko K."/>
        </authorList>
    </citation>
    <scope>NUCLEOTIDE SEQUENCE [LARGE SCALE GENOMIC DNA]</scope>
    <source>
        <strain evidence="10 11">HN2</strain>
    </source>
</reference>
<proteinExistence type="inferred from homology"/>
<dbReference type="GO" id="GO:0005829">
    <property type="term" value="C:cytosol"/>
    <property type="evidence" value="ECO:0007669"/>
    <property type="project" value="TreeGrafter"/>
</dbReference>
<protein>
    <recommendedName>
        <fullName evidence="3 5">Flagellar hook protein FlgE</fullName>
    </recommendedName>
</protein>
<dbReference type="InterPro" id="IPR053967">
    <property type="entry name" value="LlgE_F_G-like_D1"/>
</dbReference>
<dbReference type="Proteomes" id="UP000503840">
    <property type="component" value="Unassembled WGS sequence"/>
</dbReference>
<keyword evidence="4 5" id="KW-0975">Bacterial flagellum</keyword>
<dbReference type="RefSeq" id="WP_174406384.1">
    <property type="nucleotide sequence ID" value="NZ_BLVO01000016.1"/>
</dbReference>
<evidence type="ECO:0000259" key="7">
    <source>
        <dbReference type="Pfam" id="PF06429"/>
    </source>
</evidence>
<keyword evidence="11" id="KW-1185">Reference proteome</keyword>
<evidence type="ECO:0000256" key="5">
    <source>
        <dbReference type="RuleBase" id="RU362116"/>
    </source>
</evidence>
<comment type="similarity">
    <text evidence="2 5">Belongs to the flagella basal body rod proteins family.</text>
</comment>
<feature type="domain" description="Flagellar hook protein FlgE D2" evidence="8">
    <location>
        <begin position="204"/>
        <end position="391"/>
    </location>
</feature>
<name>A0A7J0BMB1_9BACT</name>
<dbReference type="GO" id="GO:0009424">
    <property type="term" value="C:bacterial-type flagellum hook"/>
    <property type="evidence" value="ECO:0007669"/>
    <property type="project" value="TreeGrafter"/>
</dbReference>
<evidence type="ECO:0000256" key="1">
    <source>
        <dbReference type="ARBA" id="ARBA00004117"/>
    </source>
</evidence>
<dbReference type="PANTHER" id="PTHR30435:SF1">
    <property type="entry name" value="FLAGELLAR HOOK PROTEIN FLGE"/>
    <property type="match status" value="1"/>
</dbReference>
<dbReference type="Pfam" id="PF06429">
    <property type="entry name" value="Flg_bbr_C"/>
    <property type="match status" value="1"/>
</dbReference>
<dbReference type="Gene3D" id="2.60.98.20">
    <property type="entry name" value="Flagellar hook protein FlgE"/>
    <property type="match status" value="1"/>
</dbReference>
<dbReference type="SUPFAM" id="SSF117143">
    <property type="entry name" value="Flagellar hook protein flgE"/>
    <property type="match status" value="1"/>
</dbReference>